<sequence length="204" mass="23674">MTTDFSEKGQKTLRYSVKDTELARVPAPLLPIDTDEYKIRHDDLNSAPRAELYDCLARNWHHPDYRHDYNVHYNEFARLNRRFHDLNYPCPKCSKPSTLEEKQNAATASTFRSASSKSKSRSKSKYMSSYLSQKEQPMKTLKDQILEKAASGEFPEAEKFIAAVMRSLYENGIDPETVQYAFQNVALRFNVNESSSEFEICLYF</sequence>
<gene>
    <name evidence="2" type="ORF">M9Y10_044295</name>
</gene>
<reference evidence="2 3" key="1">
    <citation type="submission" date="2024-04" db="EMBL/GenBank/DDBJ databases">
        <title>Tritrichomonas musculus Genome.</title>
        <authorList>
            <person name="Alves-Ferreira E."/>
            <person name="Grigg M."/>
            <person name="Lorenzi H."/>
            <person name="Galac M."/>
        </authorList>
    </citation>
    <scope>NUCLEOTIDE SEQUENCE [LARGE SCALE GENOMIC DNA]</scope>
    <source>
        <strain evidence="2 3">EAF2021</strain>
    </source>
</reference>
<dbReference type="Proteomes" id="UP001470230">
    <property type="component" value="Unassembled WGS sequence"/>
</dbReference>
<name>A0ABR2K2K6_9EUKA</name>
<evidence type="ECO:0000313" key="3">
    <source>
        <dbReference type="Proteomes" id="UP001470230"/>
    </source>
</evidence>
<organism evidence="2 3">
    <name type="scientific">Tritrichomonas musculus</name>
    <dbReference type="NCBI Taxonomy" id="1915356"/>
    <lineage>
        <taxon>Eukaryota</taxon>
        <taxon>Metamonada</taxon>
        <taxon>Parabasalia</taxon>
        <taxon>Tritrichomonadida</taxon>
        <taxon>Tritrichomonadidae</taxon>
        <taxon>Tritrichomonas</taxon>
    </lineage>
</organism>
<protein>
    <submittedName>
        <fullName evidence="2">Uncharacterized protein</fullName>
    </submittedName>
</protein>
<feature type="region of interest" description="Disordered" evidence="1">
    <location>
        <begin position="94"/>
        <end position="129"/>
    </location>
</feature>
<proteinExistence type="predicted"/>
<keyword evidence="3" id="KW-1185">Reference proteome</keyword>
<feature type="compositionally biased region" description="Low complexity" evidence="1">
    <location>
        <begin position="105"/>
        <end position="117"/>
    </location>
</feature>
<evidence type="ECO:0000256" key="1">
    <source>
        <dbReference type="SAM" id="MobiDB-lite"/>
    </source>
</evidence>
<comment type="caution">
    <text evidence="2">The sequence shown here is derived from an EMBL/GenBank/DDBJ whole genome shotgun (WGS) entry which is preliminary data.</text>
</comment>
<dbReference type="EMBL" id="JAPFFF010000008">
    <property type="protein sequence ID" value="KAK8885166.1"/>
    <property type="molecule type" value="Genomic_DNA"/>
</dbReference>
<accession>A0ABR2K2K6</accession>
<evidence type="ECO:0000313" key="2">
    <source>
        <dbReference type="EMBL" id="KAK8885166.1"/>
    </source>
</evidence>